<dbReference type="Pfam" id="PF12833">
    <property type="entry name" value="HTH_18"/>
    <property type="match status" value="1"/>
</dbReference>
<protein>
    <submittedName>
        <fullName evidence="5">Helix-turn-helix domain-containing protein</fullName>
    </submittedName>
</protein>
<keyword evidence="6" id="KW-1185">Reference proteome</keyword>
<evidence type="ECO:0000313" key="6">
    <source>
        <dbReference type="Proteomes" id="UP001151133"/>
    </source>
</evidence>
<dbReference type="PROSITE" id="PS01124">
    <property type="entry name" value="HTH_ARAC_FAMILY_2"/>
    <property type="match status" value="1"/>
</dbReference>
<dbReference type="RefSeq" id="WP_264288627.1">
    <property type="nucleotide sequence ID" value="NZ_JAOZEV010000024.1"/>
</dbReference>
<dbReference type="GO" id="GO:0043565">
    <property type="term" value="F:sequence-specific DNA binding"/>
    <property type="evidence" value="ECO:0007669"/>
    <property type="project" value="InterPro"/>
</dbReference>
<dbReference type="PANTHER" id="PTHR43280:SF32">
    <property type="entry name" value="TRANSCRIPTIONAL REGULATORY PROTEIN"/>
    <property type="match status" value="1"/>
</dbReference>
<keyword evidence="3" id="KW-0804">Transcription</keyword>
<proteinExistence type="predicted"/>
<keyword evidence="1" id="KW-0805">Transcription regulation</keyword>
<evidence type="ECO:0000256" key="2">
    <source>
        <dbReference type="ARBA" id="ARBA00023125"/>
    </source>
</evidence>
<dbReference type="InterPro" id="IPR018060">
    <property type="entry name" value="HTH_AraC"/>
</dbReference>
<dbReference type="InterPro" id="IPR009057">
    <property type="entry name" value="Homeodomain-like_sf"/>
</dbReference>
<dbReference type="SUPFAM" id="SSF51215">
    <property type="entry name" value="Regulatory protein AraC"/>
    <property type="match status" value="1"/>
</dbReference>
<feature type="domain" description="HTH araC/xylS-type" evidence="4">
    <location>
        <begin position="204"/>
        <end position="302"/>
    </location>
</feature>
<evidence type="ECO:0000259" key="4">
    <source>
        <dbReference type="PROSITE" id="PS01124"/>
    </source>
</evidence>
<evidence type="ECO:0000313" key="5">
    <source>
        <dbReference type="EMBL" id="MCV9934449.1"/>
    </source>
</evidence>
<organism evidence="5 6">
    <name type="scientific">Flavobacterium frigoritolerans</name>
    <dbReference type="NCBI Taxonomy" id="2987686"/>
    <lineage>
        <taxon>Bacteria</taxon>
        <taxon>Pseudomonadati</taxon>
        <taxon>Bacteroidota</taxon>
        <taxon>Flavobacteriia</taxon>
        <taxon>Flavobacteriales</taxon>
        <taxon>Flavobacteriaceae</taxon>
        <taxon>Flavobacterium</taxon>
    </lineage>
</organism>
<dbReference type="InterPro" id="IPR020449">
    <property type="entry name" value="Tscrpt_reg_AraC-type_HTH"/>
</dbReference>
<keyword evidence="2" id="KW-0238">DNA-binding</keyword>
<evidence type="ECO:0000256" key="3">
    <source>
        <dbReference type="ARBA" id="ARBA00023163"/>
    </source>
</evidence>
<dbReference type="AlphaFoldDB" id="A0A9X3HNF6"/>
<sequence>MKAKKEEDIKTYDSKGFRDKFFESENTISHFFKSNSEHFFCLKIEDINQLKDTIPPSKHICHTLVFITSGVHKMKVGFEEYTTESNEMIIIPAGQIFSIKSIDKETTGIICQFHQEILIGKYGNREMLNDFEFLKIWGNPHVSFQNREAEFILNLLSRLHIEYSETGCINLDIIQPYIITLLSEINKNSIKTNKNITAATTLTTKFKELIYTHIKTQHQVSYYASILNVTPNHLNKSIKSVTGKSPTKWIDETILLEAKYLLYQTNLTINEIAIQVGHYDQSYFSRIFKKHEGVTPIEYRKMIDKS</sequence>
<dbReference type="PRINTS" id="PR00032">
    <property type="entry name" value="HTHARAC"/>
</dbReference>
<dbReference type="Gene3D" id="1.10.10.60">
    <property type="entry name" value="Homeodomain-like"/>
    <property type="match status" value="1"/>
</dbReference>
<accession>A0A9X3HNF6</accession>
<dbReference type="SMART" id="SM00342">
    <property type="entry name" value="HTH_ARAC"/>
    <property type="match status" value="1"/>
</dbReference>
<dbReference type="InterPro" id="IPR037923">
    <property type="entry name" value="HTH-like"/>
</dbReference>
<dbReference type="PANTHER" id="PTHR43280">
    <property type="entry name" value="ARAC-FAMILY TRANSCRIPTIONAL REGULATOR"/>
    <property type="match status" value="1"/>
</dbReference>
<dbReference type="GO" id="GO:0003700">
    <property type="term" value="F:DNA-binding transcription factor activity"/>
    <property type="evidence" value="ECO:0007669"/>
    <property type="project" value="InterPro"/>
</dbReference>
<evidence type="ECO:0000256" key="1">
    <source>
        <dbReference type="ARBA" id="ARBA00023015"/>
    </source>
</evidence>
<comment type="caution">
    <text evidence="5">The sequence shown here is derived from an EMBL/GenBank/DDBJ whole genome shotgun (WGS) entry which is preliminary data.</text>
</comment>
<reference evidence="5" key="1">
    <citation type="submission" date="2022-10" db="EMBL/GenBank/DDBJ databases">
        <title>Two novel species of Flavobacterium.</title>
        <authorList>
            <person name="Liu Q."/>
            <person name="Xin Y.-H."/>
        </authorList>
    </citation>
    <scope>NUCLEOTIDE SEQUENCE</scope>
    <source>
        <strain evidence="5">LS1R47</strain>
    </source>
</reference>
<dbReference type="Proteomes" id="UP001151133">
    <property type="component" value="Unassembled WGS sequence"/>
</dbReference>
<gene>
    <name evidence="5" type="ORF">OIU80_19385</name>
</gene>
<dbReference type="SUPFAM" id="SSF46689">
    <property type="entry name" value="Homeodomain-like"/>
    <property type="match status" value="1"/>
</dbReference>
<dbReference type="EMBL" id="JAOZEV010000024">
    <property type="protein sequence ID" value="MCV9934449.1"/>
    <property type="molecule type" value="Genomic_DNA"/>
</dbReference>
<name>A0A9X3HNF6_9FLAO</name>